<dbReference type="InterPro" id="IPR001173">
    <property type="entry name" value="Glyco_trans_2-like"/>
</dbReference>
<dbReference type="EMBL" id="FOHG01000008">
    <property type="protein sequence ID" value="SES84010.1"/>
    <property type="molecule type" value="Genomic_DNA"/>
</dbReference>
<proteinExistence type="predicted"/>
<organism evidence="3 4">
    <name type="scientific">Halanaerobium congolense</name>
    <dbReference type="NCBI Taxonomy" id="54121"/>
    <lineage>
        <taxon>Bacteria</taxon>
        <taxon>Bacillati</taxon>
        <taxon>Bacillota</taxon>
        <taxon>Clostridia</taxon>
        <taxon>Halanaerobiales</taxon>
        <taxon>Halanaerobiaceae</taxon>
        <taxon>Halanaerobium</taxon>
    </lineage>
</organism>
<evidence type="ECO:0000313" key="3">
    <source>
        <dbReference type="EMBL" id="SES84010.1"/>
    </source>
</evidence>
<dbReference type="AlphaFoldDB" id="A0A1H9ZQR6"/>
<gene>
    <name evidence="2" type="ORF">SAMN04488598_10716</name>
    <name evidence="3" type="ORF">SAMN04515652_10816</name>
</gene>
<dbReference type="PANTHER" id="PTHR22916:SF67">
    <property type="entry name" value="COLANIC ACID BIOSYNTHESIS GLYCOSYL TRANSFERASE WCAE-RELATED"/>
    <property type="match status" value="1"/>
</dbReference>
<evidence type="ECO:0000313" key="5">
    <source>
        <dbReference type="Proteomes" id="UP000199519"/>
    </source>
</evidence>
<dbReference type="Proteomes" id="UP000198612">
    <property type="component" value="Unassembled WGS sequence"/>
</dbReference>
<dbReference type="CDD" id="cd06433">
    <property type="entry name" value="GT_2_WfgS_like"/>
    <property type="match status" value="1"/>
</dbReference>
<dbReference type="Gene3D" id="3.90.550.10">
    <property type="entry name" value="Spore Coat Polysaccharide Biosynthesis Protein SpsA, Chain A"/>
    <property type="match status" value="1"/>
</dbReference>
<dbReference type="InterPro" id="IPR029044">
    <property type="entry name" value="Nucleotide-diphossugar_trans"/>
</dbReference>
<name>A0A1H9ZQR6_9FIRM</name>
<reference evidence="4 5" key="1">
    <citation type="submission" date="2016-10" db="EMBL/GenBank/DDBJ databases">
        <authorList>
            <person name="Varghese N."/>
            <person name="Submissions S."/>
        </authorList>
    </citation>
    <scope>NUCLEOTIDE SEQUENCE [LARGE SCALE GENOMIC DNA]</scope>
    <source>
        <strain evidence="2 5">WG2</strain>
        <strain evidence="3 4">WG5</strain>
    </source>
</reference>
<evidence type="ECO:0000259" key="1">
    <source>
        <dbReference type="Pfam" id="PF00535"/>
    </source>
</evidence>
<dbReference type="Proteomes" id="UP000199519">
    <property type="component" value="Unassembled WGS sequence"/>
</dbReference>
<dbReference type="EMBL" id="FNBJ01000007">
    <property type="protein sequence ID" value="SDF15401.1"/>
    <property type="molecule type" value="Genomic_DNA"/>
</dbReference>
<dbReference type="PANTHER" id="PTHR22916">
    <property type="entry name" value="GLYCOSYLTRANSFERASE"/>
    <property type="match status" value="1"/>
</dbReference>
<evidence type="ECO:0000313" key="4">
    <source>
        <dbReference type="Proteomes" id="UP000198612"/>
    </source>
</evidence>
<evidence type="ECO:0000313" key="2">
    <source>
        <dbReference type="EMBL" id="SDF15401.1"/>
    </source>
</evidence>
<keyword evidence="3" id="KW-0808">Transferase</keyword>
<protein>
    <submittedName>
        <fullName evidence="3">Glycosyltransferase involved in cell wall bisynthesis</fullName>
    </submittedName>
</protein>
<dbReference type="RefSeq" id="WP_089719679.1">
    <property type="nucleotide sequence ID" value="NZ_FNBJ01000007.1"/>
</dbReference>
<keyword evidence="5" id="KW-1185">Reference proteome</keyword>
<feature type="domain" description="Glycosyltransferase 2-like" evidence="1">
    <location>
        <begin position="8"/>
        <end position="143"/>
    </location>
</feature>
<dbReference type="GO" id="GO:0016740">
    <property type="term" value="F:transferase activity"/>
    <property type="evidence" value="ECO:0007669"/>
    <property type="project" value="UniProtKB-KW"/>
</dbReference>
<dbReference type="Pfam" id="PF00535">
    <property type="entry name" value="Glycos_transf_2"/>
    <property type="match status" value="1"/>
</dbReference>
<dbReference type="SUPFAM" id="SSF53448">
    <property type="entry name" value="Nucleotide-diphospho-sugar transferases"/>
    <property type="match status" value="1"/>
</dbReference>
<sequence length="263" mass="30800">MNNKPLITIVTVCFNAVNVIEKTIESVLNQTYNNLEYLIIDGGSDDGTLNIIKEYKSKFNNKISFITESDEGIYDAMNKGANLANGEWIYFLNAGDRLLNPKVLSTIFDNQNISDFDLIYGDVKVEYNKFNKLKKAKPLNELWKGMVFSHQAVFIRTKLIINYQFNIENNIVADYELVINLYKDGYEFYYFEQPLALISCGGVSDINRIEVIFDYYKTYTNYFKLNYVQKIYYLINFIINYIKIFIKKAIPNKLKYEIIKMIK</sequence>
<accession>A0A1H9ZQR6</accession>